<dbReference type="EMBL" id="JAHRIP010088568">
    <property type="protein sequence ID" value="MEQ2316329.1"/>
    <property type="molecule type" value="Genomic_DNA"/>
</dbReference>
<name>A0ABV1ACR0_9TELE</name>
<reference evidence="2 3" key="1">
    <citation type="submission" date="2021-06" db="EMBL/GenBank/DDBJ databases">
        <authorList>
            <person name="Palmer J.M."/>
        </authorList>
    </citation>
    <scope>NUCLEOTIDE SEQUENCE [LARGE SCALE GENOMIC DNA]</scope>
    <source>
        <strain evidence="2 3">AS_MEX2019</strain>
        <tissue evidence="2">Muscle</tissue>
    </source>
</reference>
<feature type="region of interest" description="Disordered" evidence="1">
    <location>
        <begin position="31"/>
        <end position="70"/>
    </location>
</feature>
<accession>A0ABV1ACR0</accession>
<protein>
    <submittedName>
        <fullName evidence="2">Uncharacterized protein</fullName>
    </submittedName>
</protein>
<sequence>MWAVLKGEKTTNLKVNLKNSPKRANLVYLEEVTEHAQQSSAGSEGKPKQSIEVQDGFSKARTERPHESWNKRGLTASFMTVSLFLPPTWRPSPPCSASPAPNGAPDTGEAIARCIDQTLEAWGIEEENR</sequence>
<feature type="compositionally biased region" description="Basic and acidic residues" evidence="1">
    <location>
        <begin position="58"/>
        <end position="70"/>
    </location>
</feature>
<comment type="caution">
    <text evidence="2">The sequence shown here is derived from an EMBL/GenBank/DDBJ whole genome shotgun (WGS) entry which is preliminary data.</text>
</comment>
<evidence type="ECO:0000256" key="1">
    <source>
        <dbReference type="SAM" id="MobiDB-lite"/>
    </source>
</evidence>
<evidence type="ECO:0000313" key="2">
    <source>
        <dbReference type="EMBL" id="MEQ2316329.1"/>
    </source>
</evidence>
<evidence type="ECO:0000313" key="3">
    <source>
        <dbReference type="Proteomes" id="UP001469553"/>
    </source>
</evidence>
<gene>
    <name evidence="2" type="ORF">AMECASPLE_031511</name>
</gene>
<keyword evidence="3" id="KW-1185">Reference proteome</keyword>
<organism evidence="2 3">
    <name type="scientific">Ameca splendens</name>
    <dbReference type="NCBI Taxonomy" id="208324"/>
    <lineage>
        <taxon>Eukaryota</taxon>
        <taxon>Metazoa</taxon>
        <taxon>Chordata</taxon>
        <taxon>Craniata</taxon>
        <taxon>Vertebrata</taxon>
        <taxon>Euteleostomi</taxon>
        <taxon>Actinopterygii</taxon>
        <taxon>Neopterygii</taxon>
        <taxon>Teleostei</taxon>
        <taxon>Neoteleostei</taxon>
        <taxon>Acanthomorphata</taxon>
        <taxon>Ovalentaria</taxon>
        <taxon>Atherinomorphae</taxon>
        <taxon>Cyprinodontiformes</taxon>
        <taxon>Goodeidae</taxon>
        <taxon>Ameca</taxon>
    </lineage>
</organism>
<proteinExistence type="predicted"/>
<dbReference type="Proteomes" id="UP001469553">
    <property type="component" value="Unassembled WGS sequence"/>
</dbReference>